<evidence type="ECO:0000313" key="5">
    <source>
        <dbReference type="Proteomes" id="UP000308092"/>
    </source>
</evidence>
<dbReference type="VEuPathDB" id="FungiDB:EYZ11_013509"/>
<evidence type="ECO:0000313" key="3">
    <source>
        <dbReference type="EMBL" id="KAA8646681.1"/>
    </source>
</evidence>
<protein>
    <submittedName>
        <fullName evidence="4">Uncharacterized protein</fullName>
    </submittedName>
</protein>
<name>A0A4S3IXR0_9EURO</name>
<dbReference type="Proteomes" id="UP000324241">
    <property type="component" value="Unassembled WGS sequence"/>
</dbReference>
<organism evidence="4 5">
    <name type="scientific">Aspergillus tanneri</name>
    <dbReference type="NCBI Taxonomy" id="1220188"/>
    <lineage>
        <taxon>Eukaryota</taxon>
        <taxon>Fungi</taxon>
        <taxon>Dikarya</taxon>
        <taxon>Ascomycota</taxon>
        <taxon>Pezizomycotina</taxon>
        <taxon>Eurotiomycetes</taxon>
        <taxon>Eurotiomycetidae</taxon>
        <taxon>Eurotiales</taxon>
        <taxon>Aspergillaceae</taxon>
        <taxon>Aspergillus</taxon>
        <taxon>Aspergillus subgen. Circumdati</taxon>
    </lineage>
</organism>
<evidence type="ECO:0000313" key="6">
    <source>
        <dbReference type="Proteomes" id="UP000324241"/>
    </source>
</evidence>
<evidence type="ECO:0000256" key="2">
    <source>
        <dbReference type="SAM" id="SignalP"/>
    </source>
</evidence>
<proteinExistence type="predicted"/>
<feature type="chain" id="PRO_5036122057" evidence="2">
    <location>
        <begin position="19"/>
        <end position="237"/>
    </location>
</feature>
<feature type="region of interest" description="Disordered" evidence="1">
    <location>
        <begin position="207"/>
        <end position="237"/>
    </location>
</feature>
<dbReference type="RefSeq" id="XP_033426042.1">
    <property type="nucleotide sequence ID" value="XM_033570010.1"/>
</dbReference>
<accession>A0A4S3IXR0</accession>
<evidence type="ECO:0000256" key="1">
    <source>
        <dbReference type="SAM" id="MobiDB-lite"/>
    </source>
</evidence>
<feature type="signal peptide" evidence="2">
    <location>
        <begin position="1"/>
        <end position="18"/>
    </location>
</feature>
<evidence type="ECO:0000313" key="4">
    <source>
        <dbReference type="EMBL" id="THC87045.1"/>
    </source>
</evidence>
<dbReference type="Proteomes" id="UP000308092">
    <property type="component" value="Unassembled WGS sequence"/>
</dbReference>
<reference evidence="4 5" key="1">
    <citation type="submission" date="2019-03" db="EMBL/GenBank/DDBJ databases">
        <title>The genome sequence of a newly discovered highly antifungal drug resistant Aspergillus species, Aspergillus tanneri NIH 1004.</title>
        <authorList>
            <person name="Mounaud S."/>
            <person name="Singh I."/>
            <person name="Joardar V."/>
            <person name="Pakala S."/>
            <person name="Pakala S."/>
            <person name="Venepally P."/>
            <person name="Hoover J."/>
            <person name="Nierman W."/>
            <person name="Chung J."/>
            <person name="Losada L."/>
        </authorList>
    </citation>
    <scope>NUCLEOTIDE SEQUENCE [LARGE SCALE GENOMIC DNA]</scope>
    <source>
        <strain evidence="4 5">NIH1004</strain>
    </source>
</reference>
<reference evidence="3 6" key="2">
    <citation type="submission" date="2019-08" db="EMBL/GenBank/DDBJ databases">
        <title>The genome sequence of a newly discovered highly antifungal drug resistant Aspergillus species, Aspergillus tanneri NIH 1004.</title>
        <authorList>
            <person name="Mounaud S."/>
            <person name="Singh I."/>
            <person name="Joardar V."/>
            <person name="Pakala S."/>
            <person name="Pakala S."/>
            <person name="Venepally P."/>
            <person name="Chung J.K."/>
            <person name="Losada L."/>
            <person name="Nierman W.C."/>
        </authorList>
    </citation>
    <scope>NUCLEOTIDE SEQUENCE [LARGE SCALE GENOMIC DNA]</scope>
    <source>
        <strain evidence="3 6">NIH1004</strain>
    </source>
</reference>
<keyword evidence="5" id="KW-1185">Reference proteome</keyword>
<keyword evidence="2" id="KW-0732">Signal</keyword>
<gene>
    <name evidence="3" type="ORF">ATNIH1004_005356</name>
    <name evidence="4" type="ORF">EYZ11_013509</name>
</gene>
<dbReference type="AlphaFoldDB" id="A0A4S3IXR0"/>
<dbReference type="EMBL" id="SOSA01001565">
    <property type="protein sequence ID" value="THC87045.1"/>
    <property type="molecule type" value="Genomic_DNA"/>
</dbReference>
<dbReference type="GeneID" id="54328058"/>
<dbReference type="OrthoDB" id="4403096at2759"/>
<sequence length="237" mass="26388">MKPLHFVLWVLSLAMVSAQDKAPMQMDVQRDAFKISQKIPPVHPLFPNKDSQSLGTSFSAPSAAMKRAERPPSHCLRAREFPAQFDTLSVSLKLANKDWAGTNSDVDITITVNDKKRVPAFKGDVSPSVNAHQTITLKAADYFGAEKISLTDLKELKIYAYHNGHAFDAFEGLKFELEGVVLIATDNERGVSYNNVQYESINEWIAPSSEPQPRKTWNLDDSQWHASKPGKANAYGK</sequence>
<comment type="caution">
    <text evidence="4">The sequence shown here is derived from an EMBL/GenBank/DDBJ whole genome shotgun (WGS) entry which is preliminary data.</text>
</comment>
<dbReference type="EMBL" id="QUQM01000004">
    <property type="protein sequence ID" value="KAA8646681.1"/>
    <property type="molecule type" value="Genomic_DNA"/>
</dbReference>